<organism evidence="1 2">
    <name type="scientific">Kribbella rubisoli</name>
    <dbReference type="NCBI Taxonomy" id="3075929"/>
    <lineage>
        <taxon>Bacteria</taxon>
        <taxon>Bacillati</taxon>
        <taxon>Actinomycetota</taxon>
        <taxon>Actinomycetes</taxon>
        <taxon>Propionibacteriales</taxon>
        <taxon>Kribbellaceae</taxon>
        <taxon>Kribbella</taxon>
    </lineage>
</organism>
<dbReference type="EMBL" id="SHKR01000013">
    <property type="protein sequence ID" value="RZU13939.1"/>
    <property type="molecule type" value="Genomic_DNA"/>
</dbReference>
<protein>
    <submittedName>
        <fullName evidence="1">S-adenosyl methyltransferase</fullName>
    </submittedName>
</protein>
<dbReference type="Gene3D" id="3.40.50.150">
    <property type="entry name" value="Vaccinia Virus protein VP39"/>
    <property type="match status" value="1"/>
</dbReference>
<evidence type="ECO:0000313" key="1">
    <source>
        <dbReference type="EMBL" id="RZU13939.1"/>
    </source>
</evidence>
<evidence type="ECO:0000313" key="2">
    <source>
        <dbReference type="Proteomes" id="UP000292027"/>
    </source>
</evidence>
<accession>A0A4Q7WWV7</accession>
<name>A0A4Q7WWV7_9ACTN</name>
<dbReference type="InterPro" id="IPR029063">
    <property type="entry name" value="SAM-dependent_MTases_sf"/>
</dbReference>
<dbReference type="Proteomes" id="UP000292027">
    <property type="component" value="Unassembled WGS sequence"/>
</dbReference>
<keyword evidence="2" id="KW-1185">Reference proteome</keyword>
<keyword evidence="1" id="KW-0489">Methyltransferase</keyword>
<proteinExistence type="predicted"/>
<dbReference type="GO" id="GO:0032259">
    <property type="term" value="P:methylation"/>
    <property type="evidence" value="ECO:0007669"/>
    <property type="project" value="UniProtKB-KW"/>
</dbReference>
<sequence>MTDQPMNDGGLVAHGIDTTRPSVARVYDYALGGKDNYESDRALYRQIMKIAPETPVWARANRAWLREVITWLADEAGVRRFIDAGSGLPTAENTHQIAQKVNADASVIYIDNDPSVVAHGRALLLDNDRTQFTAADLTKPDVVLADPAIRDLLAGGEPVALVMALMLHHIHDYEQTREIAAKYVDALPPGSYLAITHACNPGDGGPVDVLVTELLENVKDAFPTLAFRSAEQISSLFGDLELLEPGVVPLGEWHVPGGRVEEEHPADIRDAIYGGVGRKATS</sequence>
<comment type="caution">
    <text evidence="1">The sequence shown here is derived from an EMBL/GenBank/DDBJ whole genome shotgun (WGS) entry which is preliminary data.</text>
</comment>
<dbReference type="InterPro" id="IPR006764">
    <property type="entry name" value="SAM_dep_MeTrfase_SAV2177_type"/>
</dbReference>
<dbReference type="PIRSF" id="PIRSF017393">
    <property type="entry name" value="MTase_SAV2177"/>
    <property type="match status" value="1"/>
</dbReference>
<gene>
    <name evidence="1" type="ORF">EV645_4796</name>
</gene>
<keyword evidence="1" id="KW-0808">Transferase</keyword>
<dbReference type="SUPFAM" id="SSF53335">
    <property type="entry name" value="S-adenosyl-L-methionine-dependent methyltransferases"/>
    <property type="match status" value="1"/>
</dbReference>
<dbReference type="RefSeq" id="WP_198681800.1">
    <property type="nucleotide sequence ID" value="NZ_SHKR01000013.1"/>
</dbReference>
<dbReference type="AlphaFoldDB" id="A0A4Q7WWV7"/>
<dbReference type="Pfam" id="PF04672">
    <property type="entry name" value="Methyltransf_19"/>
    <property type="match status" value="1"/>
</dbReference>
<reference evidence="1 2" key="1">
    <citation type="journal article" date="2015" name="Stand. Genomic Sci.">
        <title>Genomic Encyclopedia of Bacterial and Archaeal Type Strains, Phase III: the genomes of soil and plant-associated and newly described type strains.</title>
        <authorList>
            <person name="Whitman W.B."/>
            <person name="Woyke T."/>
            <person name="Klenk H.P."/>
            <person name="Zhou Y."/>
            <person name="Lilburn T.G."/>
            <person name="Beck B.J."/>
            <person name="De Vos P."/>
            <person name="Vandamme P."/>
            <person name="Eisen J.A."/>
            <person name="Garrity G."/>
            <person name="Hugenholtz P."/>
            <person name="Kyrpides N.C."/>
        </authorList>
    </citation>
    <scope>NUCLEOTIDE SEQUENCE [LARGE SCALE GENOMIC DNA]</scope>
    <source>
        <strain evidence="1 2">VKM Ac-2540</strain>
    </source>
</reference>
<dbReference type="GO" id="GO:0008168">
    <property type="term" value="F:methyltransferase activity"/>
    <property type="evidence" value="ECO:0007669"/>
    <property type="project" value="UniProtKB-KW"/>
</dbReference>